<feature type="compositionally biased region" description="Low complexity" evidence="1">
    <location>
        <begin position="222"/>
        <end position="234"/>
    </location>
</feature>
<dbReference type="InterPro" id="IPR039877">
    <property type="entry name" value="TMEM131-like"/>
</dbReference>
<comment type="caution">
    <text evidence="3">The sequence shown here is derived from an EMBL/GenBank/DDBJ whole genome shotgun (WGS) entry which is preliminary data.</text>
</comment>
<evidence type="ECO:0000259" key="2">
    <source>
        <dbReference type="Pfam" id="PF24501"/>
    </source>
</evidence>
<protein>
    <submittedName>
        <fullName evidence="3">Transmembrane protein</fullName>
    </submittedName>
</protein>
<feature type="compositionally biased region" description="Basic and acidic residues" evidence="1">
    <location>
        <begin position="308"/>
        <end position="321"/>
    </location>
</feature>
<feature type="region of interest" description="Disordered" evidence="1">
    <location>
        <begin position="252"/>
        <end position="366"/>
    </location>
</feature>
<evidence type="ECO:0000313" key="4">
    <source>
        <dbReference type="Proteomes" id="UP001165941"/>
    </source>
</evidence>
<dbReference type="EMBL" id="PGGH01267824">
    <property type="protein sequence ID" value="NIG61214.1"/>
    <property type="molecule type" value="Genomic_DNA"/>
</dbReference>
<keyword evidence="4" id="KW-1185">Reference proteome</keyword>
<keyword evidence="3" id="KW-0812">Transmembrane</keyword>
<sequence length="366" mass="39419">MDAVMVQGQGTTENLRVAGKLPGPGSSLRFKITEASLKDCTDSLKLREPNFTLKRTFKVENTGQLQIHVETIEVSGYSCEGYGFKVVNCQEFALSANASKDIIILFTPDFTASRVIRELKFITTSGSEFIFVLNASLPYHMLATCAEALPRPNWELALYIIISGIMSLNTLSCDPSHSRGFCGTGGSAARPSAGSHKQCGPPVHPHGSHGNRNSADVENVRAKSSASASSRTSAQSASKASALVLDSHAVAQGHTAGRKSKGAKQSQHGSQHHAHSPLEHHSPPPPPVPQHQEPQPERLSPTPLMHPSHPEHPSSTRHSSEDSDITSLIEALDKDFDHHDSPALEVFAEQPPSPLSKSKVVRESTY</sequence>
<dbReference type="PANTHER" id="PTHR22050:SF1">
    <property type="entry name" value="TRANSMEMBRANE PROTEIN 131"/>
    <property type="match status" value="1"/>
</dbReference>
<reference evidence="3" key="1">
    <citation type="submission" date="2018-05" db="EMBL/GenBank/DDBJ databases">
        <authorList>
            <person name="Pedro S.L.S."/>
            <person name="Freitas R.C."/>
            <person name="Barreto A.S."/>
            <person name="Lima A.O.S."/>
        </authorList>
    </citation>
    <scope>NUCLEOTIDE SEQUENCE</scope>
    <source>
        <strain evidence="3">BP203</strain>
        <tissue evidence="3">Muscle</tissue>
    </source>
</reference>
<feature type="compositionally biased region" description="Basic and acidic residues" evidence="1">
    <location>
        <begin position="331"/>
        <end position="342"/>
    </location>
</feature>
<proteinExistence type="predicted"/>
<evidence type="ECO:0000313" key="3">
    <source>
        <dbReference type="EMBL" id="NIG61214.1"/>
    </source>
</evidence>
<accession>A0ABX0S949</accession>
<dbReference type="InterPro" id="IPR055437">
    <property type="entry name" value="TMEM131L_Ig_5"/>
</dbReference>
<dbReference type="Pfam" id="PF24501">
    <property type="entry name" value="Ig_TMEM131L_5"/>
    <property type="match status" value="1"/>
</dbReference>
<organism evidence="3 4">
    <name type="scientific">Pontoporia blainvillei</name>
    <name type="common">Franciscana</name>
    <name type="synonym">Delphinus blainvillei</name>
    <dbReference type="NCBI Taxonomy" id="48723"/>
    <lineage>
        <taxon>Eukaryota</taxon>
        <taxon>Metazoa</taxon>
        <taxon>Chordata</taxon>
        <taxon>Craniata</taxon>
        <taxon>Vertebrata</taxon>
        <taxon>Euteleostomi</taxon>
        <taxon>Mammalia</taxon>
        <taxon>Eutheria</taxon>
        <taxon>Laurasiatheria</taxon>
        <taxon>Artiodactyla</taxon>
        <taxon>Whippomorpha</taxon>
        <taxon>Cetacea</taxon>
        <taxon>Odontoceti</taxon>
        <taxon>Pontoporiidae</taxon>
        <taxon>Pontoporia</taxon>
    </lineage>
</organism>
<keyword evidence="3" id="KW-0472">Membrane</keyword>
<dbReference type="PANTHER" id="PTHR22050">
    <property type="entry name" value="RW1 PROTEIN HOMOLOG"/>
    <property type="match status" value="1"/>
</dbReference>
<feature type="domain" description="TMEM131L fifth Ig-like" evidence="2">
    <location>
        <begin position="61"/>
        <end position="125"/>
    </location>
</feature>
<feature type="region of interest" description="Disordered" evidence="1">
    <location>
        <begin position="184"/>
        <end position="234"/>
    </location>
</feature>
<evidence type="ECO:0000256" key="1">
    <source>
        <dbReference type="SAM" id="MobiDB-lite"/>
    </source>
</evidence>
<gene>
    <name evidence="3" type="ORF">BU61_9638</name>
</gene>
<name>A0ABX0S949_PONBL</name>
<dbReference type="Proteomes" id="UP001165941">
    <property type="component" value="Unassembled WGS sequence"/>
</dbReference>